<comment type="caution">
    <text evidence="2">The sequence shown here is derived from an EMBL/GenBank/DDBJ whole genome shotgun (WGS) entry which is preliminary data.</text>
</comment>
<reference evidence="2" key="1">
    <citation type="journal article" date="2023" name="Science">
        <title>Genome structures resolve the early diversification of teleost fishes.</title>
        <authorList>
            <person name="Parey E."/>
            <person name="Louis A."/>
            <person name="Montfort J."/>
            <person name="Bouchez O."/>
            <person name="Roques C."/>
            <person name="Iampietro C."/>
            <person name="Lluch J."/>
            <person name="Castinel A."/>
            <person name="Donnadieu C."/>
            <person name="Desvignes T."/>
            <person name="Floi Bucao C."/>
            <person name="Jouanno E."/>
            <person name="Wen M."/>
            <person name="Mejri S."/>
            <person name="Dirks R."/>
            <person name="Jansen H."/>
            <person name="Henkel C."/>
            <person name="Chen W.J."/>
            <person name="Zahm M."/>
            <person name="Cabau C."/>
            <person name="Klopp C."/>
            <person name="Thompson A.W."/>
            <person name="Robinson-Rechavi M."/>
            <person name="Braasch I."/>
            <person name="Lecointre G."/>
            <person name="Bobe J."/>
            <person name="Postlethwait J.H."/>
            <person name="Berthelot C."/>
            <person name="Roest Crollius H."/>
            <person name="Guiguen Y."/>
        </authorList>
    </citation>
    <scope>NUCLEOTIDE SEQUENCE</scope>
    <source>
        <strain evidence="2">WJC10195</strain>
    </source>
</reference>
<evidence type="ECO:0000313" key="3">
    <source>
        <dbReference type="Proteomes" id="UP001152622"/>
    </source>
</evidence>
<keyword evidence="3" id="KW-1185">Reference proteome</keyword>
<sequence>MLDRQVAPVAKGREAYIRPIQPNVKEVSSGTVQAFSNAHTSVWISTCRRKVQHKKKPDLESLPSIIESVSWEHNGIPESAVWSLSALEQALYLSLPVWVQAALLCNLMPKIGLVGFHDTFPARLMSYLLLPYTLPPCIFFEFTYRLLLRLRHIPEKVFGLWQDMKQIMLFITKITVSSLKKNLADRFLPSFHLTPALEILSECDVPTKTAPMRRRSTLRIQLSSVASSSTSRSLSHPKSEALAFSFQLDLGLEVDSQPDARALPPCQQPLSLGFLPSSEGEEETTPNLTTCQVPAGEGGEGEGEGEGEAGGHKNRNQHPAAVQGYE</sequence>
<dbReference type="OrthoDB" id="8960301at2759"/>
<evidence type="ECO:0000256" key="1">
    <source>
        <dbReference type="SAM" id="MobiDB-lite"/>
    </source>
</evidence>
<feature type="region of interest" description="Disordered" evidence="1">
    <location>
        <begin position="259"/>
        <end position="326"/>
    </location>
</feature>
<proteinExistence type="predicted"/>
<organism evidence="2 3">
    <name type="scientific">Synaphobranchus kaupii</name>
    <name type="common">Kaup's arrowtooth eel</name>
    <dbReference type="NCBI Taxonomy" id="118154"/>
    <lineage>
        <taxon>Eukaryota</taxon>
        <taxon>Metazoa</taxon>
        <taxon>Chordata</taxon>
        <taxon>Craniata</taxon>
        <taxon>Vertebrata</taxon>
        <taxon>Euteleostomi</taxon>
        <taxon>Actinopterygii</taxon>
        <taxon>Neopterygii</taxon>
        <taxon>Teleostei</taxon>
        <taxon>Anguilliformes</taxon>
        <taxon>Synaphobranchidae</taxon>
        <taxon>Synaphobranchus</taxon>
    </lineage>
</organism>
<accession>A0A9Q1G039</accession>
<name>A0A9Q1G039_SYNKA</name>
<dbReference type="EMBL" id="JAINUF010000003">
    <property type="protein sequence ID" value="KAJ8370371.1"/>
    <property type="molecule type" value="Genomic_DNA"/>
</dbReference>
<dbReference type="Proteomes" id="UP001152622">
    <property type="component" value="Chromosome 3"/>
</dbReference>
<dbReference type="AlphaFoldDB" id="A0A9Q1G039"/>
<gene>
    <name evidence="2" type="ORF">SKAU_G00103990</name>
</gene>
<protein>
    <submittedName>
        <fullName evidence="2">Uncharacterized protein</fullName>
    </submittedName>
</protein>
<evidence type="ECO:0000313" key="2">
    <source>
        <dbReference type="EMBL" id="KAJ8370371.1"/>
    </source>
</evidence>